<proteinExistence type="predicted"/>
<comment type="caution">
    <text evidence="3">The sequence shown here is derived from an EMBL/GenBank/DDBJ whole genome shotgun (WGS) entry which is preliminary data.</text>
</comment>
<evidence type="ECO:0000313" key="4">
    <source>
        <dbReference type="Proteomes" id="UP000241964"/>
    </source>
</evidence>
<keyword evidence="1" id="KW-1133">Transmembrane helix</keyword>
<keyword evidence="2" id="KW-0732">Signal</keyword>
<dbReference type="PANTHER" id="PTHR37841">
    <property type="entry name" value="GLR2918 PROTEIN"/>
    <property type="match status" value="1"/>
</dbReference>
<dbReference type="EMBL" id="PYAS01000004">
    <property type="protein sequence ID" value="PSL30521.1"/>
    <property type="molecule type" value="Genomic_DNA"/>
</dbReference>
<organism evidence="3 4">
    <name type="scientific">Dyadobacter jiangsuensis</name>
    <dbReference type="NCBI Taxonomy" id="1591085"/>
    <lineage>
        <taxon>Bacteria</taxon>
        <taxon>Pseudomonadati</taxon>
        <taxon>Bacteroidota</taxon>
        <taxon>Cytophagia</taxon>
        <taxon>Cytophagales</taxon>
        <taxon>Spirosomataceae</taxon>
        <taxon>Dyadobacter</taxon>
    </lineage>
</organism>
<gene>
    <name evidence="3" type="ORF">CLV60_104464</name>
</gene>
<feature type="transmembrane region" description="Helical" evidence="1">
    <location>
        <begin position="414"/>
        <end position="434"/>
    </location>
</feature>
<reference evidence="3 4" key="1">
    <citation type="submission" date="2018-03" db="EMBL/GenBank/DDBJ databases">
        <title>Genomic Encyclopedia of Archaeal and Bacterial Type Strains, Phase II (KMG-II): from individual species to whole genera.</title>
        <authorList>
            <person name="Goeker M."/>
        </authorList>
    </citation>
    <scope>NUCLEOTIDE SEQUENCE [LARGE SCALE GENOMIC DNA]</scope>
    <source>
        <strain evidence="3 4">DSM 29057</strain>
    </source>
</reference>
<feature type="chain" id="PRO_5015186541" evidence="2">
    <location>
        <begin position="24"/>
        <end position="448"/>
    </location>
</feature>
<keyword evidence="4" id="KW-1185">Reference proteome</keyword>
<sequence length="448" mass="52382">MLRPTFYHLAYLFFLLQSALAVAQTPAAGNKAWLKEYNEYREYDDVYVVKKVNIPCRSYETFITDKSGRKLTPAYRDIGDFAEGLAEFVPMELDAEGHGLHGFIDKRGKIVIEPKYTSTDRFRDGKTWVIYPSGKHYGLSYIGLTGKEIYRIPIHHYTRHYLIKDSDIDFLCNHDTKEDVLWWIQRPMDFHILNFNFSRFIEKEIKASKFIYHFLYKGKYGIIDKNMMLKVPVTLDDIDPDYKYSGQGMERVQYGDKYGYISPFTGDLIVPFEYTDTRKPTNGLFWVKKNGKWGCIDKTGKLRIPHLYDEATGFTAEDRSAVAINGKFGHIDKSGKIRTPLKYDFASYFNHGISMIRINDKYGYMDTTGHFITEIIYDEALPFDHVTTTVERSWLRFELSLDGKEKFVGFSYKLNAVFIIIGVLIFIWLNNLLYQRVLKNRLIKKPKK</sequence>
<dbReference type="Pfam" id="PF14903">
    <property type="entry name" value="WG_beta_rep"/>
    <property type="match status" value="3"/>
</dbReference>
<dbReference type="InterPro" id="IPR032774">
    <property type="entry name" value="WG_beta_rep"/>
</dbReference>
<dbReference type="PANTHER" id="PTHR37841:SF1">
    <property type="entry name" value="DUF3298 DOMAIN-CONTAINING PROTEIN"/>
    <property type="match status" value="1"/>
</dbReference>
<dbReference type="Proteomes" id="UP000241964">
    <property type="component" value="Unassembled WGS sequence"/>
</dbReference>
<dbReference type="SUPFAM" id="SSF69360">
    <property type="entry name" value="Cell wall binding repeat"/>
    <property type="match status" value="1"/>
</dbReference>
<evidence type="ECO:0000256" key="1">
    <source>
        <dbReference type="SAM" id="Phobius"/>
    </source>
</evidence>
<dbReference type="OrthoDB" id="2485468at2"/>
<feature type="signal peptide" evidence="2">
    <location>
        <begin position="1"/>
        <end position="23"/>
    </location>
</feature>
<keyword evidence="1" id="KW-0472">Membrane</keyword>
<evidence type="ECO:0000256" key="2">
    <source>
        <dbReference type="SAM" id="SignalP"/>
    </source>
</evidence>
<keyword evidence="1" id="KW-0812">Transmembrane</keyword>
<protein>
    <submittedName>
        <fullName evidence="3">WG repeat protein</fullName>
    </submittedName>
</protein>
<dbReference type="RefSeq" id="WP_106595382.1">
    <property type="nucleotide sequence ID" value="NZ_PYAS01000004.1"/>
</dbReference>
<name>A0A2P8G968_9BACT</name>
<dbReference type="AlphaFoldDB" id="A0A2P8G968"/>
<accession>A0A2P8G968</accession>
<evidence type="ECO:0000313" key="3">
    <source>
        <dbReference type="EMBL" id="PSL30521.1"/>
    </source>
</evidence>